<dbReference type="Proteomes" id="UP000319143">
    <property type="component" value="Unassembled WGS sequence"/>
</dbReference>
<dbReference type="InterPro" id="IPR036388">
    <property type="entry name" value="WH-like_DNA-bd_sf"/>
</dbReference>
<evidence type="ECO:0000313" key="1">
    <source>
        <dbReference type="EMBL" id="TWU37362.1"/>
    </source>
</evidence>
<sequence>MTPSLNPVSHAEPLRSVDRELLVAMRSGESFGVGHLTDQLGVTATAVRQRIERLLEMGLIERQKIVAGRGRPTYEYRLTVEGHRRAGANPADLAEAMWQEILAITDPQIRRGVLSAVAARLGRQVAEGIHRDTGVVVGESLESRMKKVSEMLVERQISAEISHAGSLPVIDVGACPYPSLTDTSDDRAMCRLEEQMLSEALGRPVHLSSCRLDGDHLCQFAAESITTESVTPESTN</sequence>
<dbReference type="InterPro" id="IPR036390">
    <property type="entry name" value="WH_DNA-bd_sf"/>
</dbReference>
<reference evidence="1 2" key="1">
    <citation type="submission" date="2019-02" db="EMBL/GenBank/DDBJ databases">
        <title>Deep-cultivation of Planctomycetes and their phenomic and genomic characterization uncovers novel biology.</title>
        <authorList>
            <person name="Wiegand S."/>
            <person name="Jogler M."/>
            <person name="Boedeker C."/>
            <person name="Pinto D."/>
            <person name="Vollmers J."/>
            <person name="Rivas-Marin E."/>
            <person name="Kohn T."/>
            <person name="Peeters S.H."/>
            <person name="Heuer A."/>
            <person name="Rast P."/>
            <person name="Oberbeckmann S."/>
            <person name="Bunk B."/>
            <person name="Jeske O."/>
            <person name="Meyerdierks A."/>
            <person name="Storesund J.E."/>
            <person name="Kallscheuer N."/>
            <person name="Luecker S."/>
            <person name="Lage O.M."/>
            <person name="Pohl T."/>
            <person name="Merkel B.J."/>
            <person name="Hornburger P."/>
            <person name="Mueller R.-W."/>
            <person name="Bruemmer F."/>
            <person name="Labrenz M."/>
            <person name="Spormann A.M."/>
            <person name="Op Den Camp H."/>
            <person name="Overmann J."/>
            <person name="Amann R."/>
            <person name="Jetten M.S.M."/>
            <person name="Mascher T."/>
            <person name="Medema M.H."/>
            <person name="Devos D.P."/>
            <person name="Kaster A.-K."/>
            <person name="Ovreas L."/>
            <person name="Rohde M."/>
            <person name="Galperin M.Y."/>
            <person name="Jogler C."/>
        </authorList>
    </citation>
    <scope>NUCLEOTIDE SEQUENCE [LARGE SCALE GENOMIC DNA]</scope>
    <source>
        <strain evidence="1 2">Poly41</strain>
    </source>
</reference>
<evidence type="ECO:0000313" key="2">
    <source>
        <dbReference type="Proteomes" id="UP000319143"/>
    </source>
</evidence>
<dbReference type="RefSeq" id="WP_231615706.1">
    <property type="nucleotide sequence ID" value="NZ_SJPV01000005.1"/>
</dbReference>
<dbReference type="EMBL" id="SJPV01000005">
    <property type="protein sequence ID" value="TWU37362.1"/>
    <property type="molecule type" value="Genomic_DNA"/>
</dbReference>
<name>A0A5C6DL81_9BACT</name>
<gene>
    <name evidence="1" type="ORF">Poly41_34920</name>
</gene>
<dbReference type="AlphaFoldDB" id="A0A5C6DL81"/>
<accession>A0A5C6DL81</accession>
<organism evidence="1 2">
    <name type="scientific">Novipirellula artificiosorum</name>
    <dbReference type="NCBI Taxonomy" id="2528016"/>
    <lineage>
        <taxon>Bacteria</taxon>
        <taxon>Pseudomonadati</taxon>
        <taxon>Planctomycetota</taxon>
        <taxon>Planctomycetia</taxon>
        <taxon>Pirellulales</taxon>
        <taxon>Pirellulaceae</taxon>
        <taxon>Novipirellula</taxon>
    </lineage>
</organism>
<dbReference type="GO" id="GO:0006355">
    <property type="term" value="P:regulation of DNA-templated transcription"/>
    <property type="evidence" value="ECO:0007669"/>
    <property type="project" value="UniProtKB-ARBA"/>
</dbReference>
<evidence type="ECO:0008006" key="3">
    <source>
        <dbReference type="Google" id="ProtNLM"/>
    </source>
</evidence>
<dbReference type="SUPFAM" id="SSF46785">
    <property type="entry name" value="Winged helix' DNA-binding domain"/>
    <property type="match status" value="1"/>
</dbReference>
<comment type="caution">
    <text evidence="1">The sequence shown here is derived from an EMBL/GenBank/DDBJ whole genome shotgun (WGS) entry which is preliminary data.</text>
</comment>
<dbReference type="CDD" id="cd00090">
    <property type="entry name" value="HTH_ARSR"/>
    <property type="match status" value="1"/>
</dbReference>
<dbReference type="InterPro" id="IPR011991">
    <property type="entry name" value="ArsR-like_HTH"/>
</dbReference>
<protein>
    <recommendedName>
        <fullName evidence="3">MarR family protein</fullName>
    </recommendedName>
</protein>
<proteinExistence type="predicted"/>
<dbReference type="Gene3D" id="1.10.10.10">
    <property type="entry name" value="Winged helix-like DNA-binding domain superfamily/Winged helix DNA-binding domain"/>
    <property type="match status" value="1"/>
</dbReference>
<keyword evidence="2" id="KW-1185">Reference proteome</keyword>